<dbReference type="GO" id="GO:0016787">
    <property type="term" value="F:hydrolase activity"/>
    <property type="evidence" value="ECO:0007669"/>
    <property type="project" value="UniProtKB-KW"/>
</dbReference>
<dbReference type="PANTHER" id="PTHR21015:SF22">
    <property type="entry name" value="GLYCOSYLTRANSFERASE"/>
    <property type="match status" value="1"/>
</dbReference>
<evidence type="ECO:0000313" key="4">
    <source>
        <dbReference type="EMBL" id="PQQ66893.1"/>
    </source>
</evidence>
<evidence type="ECO:0000313" key="3">
    <source>
        <dbReference type="EMBL" id="AUG56841.1"/>
    </source>
</evidence>
<dbReference type="EMBL" id="CP025197">
    <property type="protein sequence ID" value="AUG56841.1"/>
    <property type="molecule type" value="Genomic_DNA"/>
</dbReference>
<dbReference type="KEGG" id="hsc:HVS_04510"/>
<dbReference type="Gene3D" id="3.40.50.11190">
    <property type="match status" value="1"/>
</dbReference>
<dbReference type="Proteomes" id="UP000239720">
    <property type="component" value="Unassembled WGS sequence"/>
</dbReference>
<evidence type="ECO:0000313" key="5">
    <source>
        <dbReference type="Proteomes" id="UP000233534"/>
    </source>
</evidence>
<feature type="binding site" evidence="2">
    <location>
        <position position="166"/>
    </location>
    <ligand>
        <name>substrate</name>
    </ligand>
</feature>
<protein>
    <submittedName>
        <fullName evidence="3">UDP-2,4-diacetamido-2,4, 6-trideoxy-beta-L-altropyranose hydrolase</fullName>
        <ecNumber evidence="3">3.6.1.57</ecNumber>
    </submittedName>
</protein>
<dbReference type="RefSeq" id="WP_101299630.1">
    <property type="nucleotide sequence ID" value="NZ_CP025197.1"/>
</dbReference>
<feature type="binding site" evidence="2">
    <location>
        <position position="268"/>
    </location>
    <ligand>
        <name>substrate</name>
    </ligand>
</feature>
<reference evidence="4 6" key="2">
    <citation type="journal article" date="2018" name="Syst. Appl. Microbiol.">
        <title>Characterization and high-quality draft genome sequence of Herbivorax saccincola A7, an anaerobic, alkaliphilic, thermophilic, cellulolytic, and xylanolytic bacterium.</title>
        <authorList>
            <person name="Aikawa S."/>
            <person name="Baramee S."/>
            <person name="Sermsathanaswadi J."/>
            <person name="Thianheng P."/>
            <person name="Tachaapaikoon C."/>
            <person name="Shikata A."/>
            <person name="Waeonukul R."/>
            <person name="Pason P."/>
            <person name="Ratanakhanokchai K."/>
            <person name="Kosugi A."/>
        </authorList>
    </citation>
    <scope>NUCLEOTIDE SEQUENCE [LARGE SCALE GENOMIC DNA]</scope>
    <source>
        <strain evidence="4 6">A7</strain>
    </source>
</reference>
<dbReference type="AlphaFoldDB" id="A0A2K9EJX1"/>
<proteinExistence type="predicted"/>
<dbReference type="Proteomes" id="UP000233534">
    <property type="component" value="Chromosome"/>
</dbReference>
<evidence type="ECO:0000256" key="1">
    <source>
        <dbReference type="PIRSR" id="PIRSR620023-1"/>
    </source>
</evidence>
<dbReference type="InterPro" id="IPR020023">
    <property type="entry name" value="PseG"/>
</dbReference>
<organism evidence="3 5">
    <name type="scientific">Acetivibrio saccincola</name>
    <dbReference type="NCBI Taxonomy" id="1677857"/>
    <lineage>
        <taxon>Bacteria</taxon>
        <taxon>Bacillati</taxon>
        <taxon>Bacillota</taxon>
        <taxon>Clostridia</taxon>
        <taxon>Eubacteriales</taxon>
        <taxon>Oscillospiraceae</taxon>
        <taxon>Acetivibrio</taxon>
    </lineage>
</organism>
<sequence>MLNIGIRADGSTNIGMGHIMRCLSLAKGFRDAGAKVYFMSRYEQGTARIRQDGFEVIEMPYRKSENPKGFSYGDISELKEDAQQIIAGIKAFNLDVLIVDSYNVTEEFFLELKTHVKKLCYIDDVNKFPYPVDVLINGNITGTTLNYIRYSNDQLMLLGLKYNLIRDEFRGLPERIINREVKEIMITTGGSDPFNLSLILANIILSDEGFKGIRLNIVVGSGFTDVDNLRKLCKINKNVVLYENVSRISEIMLRSDMALSAGGSTLYELCACGTPTLGIVIADNQREVVDMLASEGYITSLGWYSELSDRKVLDSLKLLCKDYDRRVSVSRKMQKLVDGEGVRRVVEEIMRTGRNTNGQN</sequence>
<name>A0A2K9EJX1_9FIRM</name>
<evidence type="ECO:0000256" key="2">
    <source>
        <dbReference type="PIRSR" id="PIRSR620023-2"/>
    </source>
</evidence>
<keyword evidence="3" id="KW-0378">Hydrolase</keyword>
<dbReference type="EMBL" id="NEMB01000003">
    <property type="protein sequence ID" value="PQQ66893.1"/>
    <property type="molecule type" value="Genomic_DNA"/>
</dbReference>
<dbReference type="EC" id="3.6.1.57" evidence="3"/>
<dbReference type="PANTHER" id="PTHR21015">
    <property type="entry name" value="UDP-N-ACETYLGLUCOSAMINE--N-ACETYLMURAMYL-(PENTAPEPTIDE) PYROPHOSPHORYL-UNDECAPRENOL N-ACETYLGLUCOSAMINE TRANSFERASE 1"/>
    <property type="match status" value="1"/>
</dbReference>
<dbReference type="Gene3D" id="3.40.50.2000">
    <property type="entry name" value="Glycogen Phosphorylase B"/>
    <property type="match status" value="1"/>
</dbReference>
<reference evidence="3 5" key="1">
    <citation type="submission" date="2017-12" db="EMBL/GenBank/DDBJ databases">
        <title>Complete genome sequence of Herbivorax saccincola GGR1, a novel Cellulosome-producing hydrolytic bacterium in a thermophilic biogas plant, established by Illumina and Nanopore MinION sequencing.</title>
        <authorList>
            <person name="Pechtl A."/>
            <person name="Ruckert C."/>
            <person name="Koeck D.E."/>
            <person name="Maus I."/>
            <person name="Winkler A."/>
            <person name="Kalinowski J."/>
            <person name="Puhler A."/>
            <person name="Schwarz W.W."/>
            <person name="Zverlov V.V."/>
            <person name="Schluter A."/>
            <person name="Liebl W."/>
        </authorList>
    </citation>
    <scope>NUCLEOTIDE SEQUENCE [LARGE SCALE GENOMIC DNA]</scope>
    <source>
        <strain evidence="3">GGR1</strain>
        <strain evidence="5">SR1</strain>
    </source>
</reference>
<feature type="active site" description="Proton acceptor" evidence="1">
    <location>
        <position position="18"/>
    </location>
</feature>
<gene>
    <name evidence="3" type="primary">pseG2</name>
    <name evidence="4" type="ORF">B9R14_09140</name>
    <name evidence="3" type="ORF">HVS_04510</name>
</gene>
<dbReference type="GO" id="GO:0016757">
    <property type="term" value="F:glycosyltransferase activity"/>
    <property type="evidence" value="ECO:0007669"/>
    <property type="project" value="TreeGrafter"/>
</dbReference>
<accession>A0A2K9EJX1</accession>
<evidence type="ECO:0000313" key="6">
    <source>
        <dbReference type="Proteomes" id="UP000239720"/>
    </source>
</evidence>
<keyword evidence="5" id="KW-1185">Reference proteome</keyword>
<dbReference type="SUPFAM" id="SSF53756">
    <property type="entry name" value="UDP-Glycosyltransferase/glycogen phosphorylase"/>
    <property type="match status" value="1"/>
</dbReference>
<dbReference type="OrthoDB" id="9805604at2"/>
<dbReference type="NCBIfam" id="TIGR03590">
    <property type="entry name" value="PseG"/>
    <property type="match status" value="1"/>
</dbReference>